<evidence type="ECO:0008006" key="4">
    <source>
        <dbReference type="Google" id="ProtNLM"/>
    </source>
</evidence>
<proteinExistence type="predicted"/>
<feature type="transmembrane region" description="Helical" evidence="1">
    <location>
        <begin position="35"/>
        <end position="54"/>
    </location>
</feature>
<dbReference type="OrthoDB" id="9808190at2"/>
<organism evidence="2 3">
    <name type="scientific">Bradyrhizobium japonicum</name>
    <dbReference type="NCBI Taxonomy" id="375"/>
    <lineage>
        <taxon>Bacteria</taxon>
        <taxon>Pseudomonadati</taxon>
        <taxon>Pseudomonadota</taxon>
        <taxon>Alphaproteobacteria</taxon>
        <taxon>Hyphomicrobiales</taxon>
        <taxon>Nitrobacteraceae</taxon>
        <taxon>Bradyrhizobium</taxon>
    </lineage>
</organism>
<feature type="transmembrane region" description="Helical" evidence="1">
    <location>
        <begin position="60"/>
        <end position="77"/>
    </location>
</feature>
<dbReference type="InterPro" id="IPR016990">
    <property type="entry name" value="UCP032162_TM"/>
</dbReference>
<dbReference type="AlphaFoldDB" id="A0A1L3F241"/>
<keyword evidence="1" id="KW-0472">Membrane</keyword>
<keyword evidence="1" id="KW-0812">Transmembrane</keyword>
<accession>A0A1L3F241</accession>
<keyword evidence="1" id="KW-1133">Transmembrane helix</keyword>
<name>A0A1L3F241_BRAJP</name>
<dbReference type="InterPro" id="IPR019253">
    <property type="entry name" value="DUF2244_TM"/>
</dbReference>
<evidence type="ECO:0000313" key="2">
    <source>
        <dbReference type="EMBL" id="APG07359.1"/>
    </source>
</evidence>
<sequence>MSTGNEIERGRSESETDPQIFSALLTPHRSLNRTGFLAVMLFLSVVSFATGLAFLMMGAWPVFGFFGLDVLVIWWAFKANFRTARAREEISVTTSELRVRRVSHRGQVAEWTFNPLWVRLDMEVDEDFGIEHLYLISRGHQIQIARFLGPDEKASFYKGLVQALNAAKRGPTYNPVS</sequence>
<evidence type="ECO:0000256" key="1">
    <source>
        <dbReference type="SAM" id="Phobius"/>
    </source>
</evidence>
<dbReference type="PIRSF" id="PIRSF032162">
    <property type="entry name" value="UCP032162_imp"/>
    <property type="match status" value="1"/>
</dbReference>
<reference evidence="2 3" key="1">
    <citation type="submission" date="2016-11" db="EMBL/GenBank/DDBJ databases">
        <title>Complete Genome Sequence of Bradyrhizobium sp. strain J5, an isolated from soybean nodule in Hokkaido.</title>
        <authorList>
            <person name="Kanehara K."/>
        </authorList>
    </citation>
    <scope>NUCLEOTIDE SEQUENCE [LARGE SCALE GENOMIC DNA]</scope>
    <source>
        <strain evidence="2 3">J5</strain>
    </source>
</reference>
<dbReference type="Proteomes" id="UP000181962">
    <property type="component" value="Chromosome"/>
</dbReference>
<dbReference type="RefSeq" id="WP_071908819.1">
    <property type="nucleotide sequence ID" value="NZ_CP017637.1"/>
</dbReference>
<dbReference type="Pfam" id="PF10003">
    <property type="entry name" value="DUF2244"/>
    <property type="match status" value="1"/>
</dbReference>
<gene>
    <name evidence="2" type="ORF">BKD09_03365</name>
</gene>
<evidence type="ECO:0000313" key="3">
    <source>
        <dbReference type="Proteomes" id="UP000181962"/>
    </source>
</evidence>
<protein>
    <recommendedName>
        <fullName evidence="4">DUF2244 domain-containing protein</fullName>
    </recommendedName>
</protein>
<dbReference type="EMBL" id="CP017637">
    <property type="protein sequence ID" value="APG07359.1"/>
    <property type="molecule type" value="Genomic_DNA"/>
</dbReference>